<keyword evidence="6" id="KW-0812">Transmembrane</keyword>
<dbReference type="SUPFAM" id="SSF52540">
    <property type="entry name" value="P-loop containing nucleoside triphosphate hydrolases"/>
    <property type="match status" value="1"/>
</dbReference>
<dbReference type="InterPro" id="IPR012675">
    <property type="entry name" value="Beta-grasp_dom_sf"/>
</dbReference>
<evidence type="ECO:0000313" key="9">
    <source>
        <dbReference type="Proteomes" id="UP001642484"/>
    </source>
</evidence>
<keyword evidence="1" id="KW-0479">Metal-binding</keyword>
<dbReference type="InterPro" id="IPR013103">
    <property type="entry name" value="RVT_2"/>
</dbReference>
<dbReference type="PROSITE" id="PS51710">
    <property type="entry name" value="G_OBG"/>
    <property type="match status" value="1"/>
</dbReference>
<feature type="compositionally biased region" description="Basic and acidic residues" evidence="5">
    <location>
        <begin position="1066"/>
        <end position="1088"/>
    </location>
</feature>
<dbReference type="InterPro" id="IPR023192">
    <property type="entry name" value="TGS-like_dom_sf"/>
</dbReference>
<evidence type="ECO:0000256" key="3">
    <source>
        <dbReference type="ARBA" id="ARBA00022840"/>
    </source>
</evidence>
<dbReference type="SUPFAM" id="SSF81271">
    <property type="entry name" value="TGS-like"/>
    <property type="match status" value="1"/>
</dbReference>
<keyword evidence="9" id="KW-1185">Reference proteome</keyword>
<keyword evidence="2" id="KW-0547">Nucleotide-binding</keyword>
<dbReference type="CDD" id="cd09272">
    <property type="entry name" value="RNase_HI_RT_Ty1"/>
    <property type="match status" value="1"/>
</dbReference>
<dbReference type="PRINTS" id="PR00326">
    <property type="entry name" value="GTP1OBG"/>
</dbReference>
<gene>
    <name evidence="8" type="ORF">CCMP2556_LOCUS31190</name>
</gene>
<dbReference type="Pfam" id="PF07727">
    <property type="entry name" value="RVT_2"/>
    <property type="match status" value="1"/>
</dbReference>
<feature type="transmembrane region" description="Helical" evidence="6">
    <location>
        <begin position="520"/>
        <end position="542"/>
    </location>
</feature>
<dbReference type="Gene3D" id="3.40.50.300">
    <property type="entry name" value="P-loop containing nucleotide triphosphate hydrolases"/>
    <property type="match status" value="1"/>
</dbReference>
<keyword evidence="6" id="KW-0472">Membrane</keyword>
<feature type="region of interest" description="Disordered" evidence="5">
    <location>
        <begin position="887"/>
        <end position="911"/>
    </location>
</feature>
<feature type="compositionally biased region" description="Basic and acidic residues" evidence="5">
    <location>
        <begin position="2200"/>
        <end position="2213"/>
    </location>
</feature>
<dbReference type="Gene3D" id="1.10.150.300">
    <property type="entry name" value="TGS-like domain"/>
    <property type="match status" value="1"/>
</dbReference>
<dbReference type="NCBIfam" id="TIGR00092">
    <property type="entry name" value="redox-regulated ATPase YchF"/>
    <property type="match status" value="1"/>
</dbReference>
<feature type="coiled-coil region" evidence="4">
    <location>
        <begin position="1420"/>
        <end position="1465"/>
    </location>
</feature>
<dbReference type="PANTHER" id="PTHR23305">
    <property type="entry name" value="OBG GTPASE FAMILY"/>
    <property type="match status" value="1"/>
</dbReference>
<dbReference type="Gene3D" id="3.10.20.30">
    <property type="match status" value="1"/>
</dbReference>
<evidence type="ECO:0000256" key="1">
    <source>
        <dbReference type="ARBA" id="ARBA00022723"/>
    </source>
</evidence>
<dbReference type="InterPro" id="IPR013029">
    <property type="entry name" value="YchF_C"/>
</dbReference>
<feature type="domain" description="OBG-type G" evidence="7">
    <location>
        <begin position="30"/>
        <end position="289"/>
    </location>
</feature>
<evidence type="ECO:0000256" key="2">
    <source>
        <dbReference type="ARBA" id="ARBA00022741"/>
    </source>
</evidence>
<proteinExistence type="predicted"/>
<dbReference type="Pfam" id="PF06071">
    <property type="entry name" value="YchF-GTPase_C"/>
    <property type="match status" value="1"/>
</dbReference>
<dbReference type="PANTHER" id="PTHR23305:SF18">
    <property type="entry name" value="OBG-TYPE G DOMAIN-CONTAINING PROTEIN"/>
    <property type="match status" value="1"/>
</dbReference>
<evidence type="ECO:0000313" key="8">
    <source>
        <dbReference type="EMBL" id="CAK9063457.1"/>
    </source>
</evidence>
<dbReference type="Pfam" id="PF01926">
    <property type="entry name" value="MMR_HSR1"/>
    <property type="match status" value="1"/>
</dbReference>
<dbReference type="EMBL" id="CAXAMN010021795">
    <property type="protein sequence ID" value="CAK9063457.1"/>
    <property type="molecule type" value="Genomic_DNA"/>
</dbReference>
<protein>
    <recommendedName>
        <fullName evidence="7">OBG-type G domain-containing protein</fullName>
    </recommendedName>
</protein>
<evidence type="ECO:0000256" key="4">
    <source>
        <dbReference type="SAM" id="Coils"/>
    </source>
</evidence>
<dbReference type="InterPro" id="IPR004396">
    <property type="entry name" value="ATPase_YchF/OLA1"/>
</dbReference>
<keyword evidence="3" id="KW-0067">ATP-binding</keyword>
<dbReference type="InterPro" id="IPR012676">
    <property type="entry name" value="TGS-like"/>
</dbReference>
<feature type="region of interest" description="Disordered" evidence="5">
    <location>
        <begin position="1066"/>
        <end position="1107"/>
    </location>
</feature>
<dbReference type="InterPro" id="IPR031167">
    <property type="entry name" value="G_OBG"/>
</dbReference>
<sequence length="2443" mass="272055">MLIEPLRTGSNAIRRVTQWPWLGQVRGLNRACGLVGYPNVGKSSLFNAFAGSTLAAAENFPFCTVEPNVVKVGVPDDRLARLAELCSSQRTVPGQLEIRDIAGLIKGASSGAGMGNAFLSQIRGVNVVFHVVRCFSDQKIVHVEDPVNIDPVKEYESILEELIIADLEYASKRLPALRKKATTSSEVAKMLPSYEAVLQRLEAGAAARHALPEEVPSSDEFFTQLITAKPVVVLANVAAEDAANGNEFSVRLAERVSAEATSQTRFMVVSAQLEAEVSALDDEEFRTEYLESYGLDCKGPRALTRVLAESQGLLKLVSYLTVGEQEARAWFVPKGSKAHEAAGAIHSDFTKNFEQAEVWTYEDLVKHGSKAACRKAGAVKQKGKDYEVQDGDVLEFRVKNVELQSVDTAPGRTMRKAVPSSSEDLEAGTGKAITKGVATGAARSLMRSLPLQAPSWLRSADEPLKLVLRTLVTVPRLSPRGNLVTRSSETGEVLLRGIASTRPKGGTGFRLNWTLLGWRLIIAFLTLVGLAFTPVVFSVLMADGAANGGTGANDLGQIVNMLQAMANEQQQQRARFPRLHPEFKVHRNIRLMGRVAGLGGLGPGVNPAIAYAIQQGGVDAKVLSKPSTYDPVKSPGYAAFNDWSDHVITCVDAQIPGTWELLEHIKDTQPVAQVSIDDLSLHFPNIDRATLEYSNSNLYAVLITFTVGEARNIVRQARRPNGYEAWKLLQRRFNPVTIGRQRAGLTTIANPPSNVPIAQLAGEIVSWETKITEFEARPHAEKISEAIKMAAAVSMCPNRLREHLQLNAQRYTTYMELREEVFTYIEHTQSLTATSMDIGSLQSKGKGGGCFECGGPHLIKDWLKRAKGGQGAQQQVGGNTIKRLSALSSRHAKRARGSGAGSSGDGQGTEQSIDLTLSSKTYAVLSNVDSGAAMSVCPPGTFPDYPVLARDDEEEIVLVAANEETVEHYGEVRPIVMTSEGHLREMVFQVAAVGKVLTSAAQICNRGRRIVLESEGERSYIEDKETGDTFNLYQEDAVFNLYLHVIPYAETTGVRPRYELHALDEEPQELRDSGSHPEFDDGVSDRSDLYQGHTRVPELPLPDDYEQYEPSEGDLDVVASHARELEDEVQEATSKKLALRVPIGPTEEEKREHMISHIPYRSWCADCIRGKGLAEAHRKQRLGQDAKEQRRPLIALDYFYLGKDEEQSLPILAMVEEQTGRTYAVCMPEKGVQHQYNVAAVSKLLKVSGCLGGVLKSDNERSLVALRNELQRLFPSLSCEDATKGESQSNGLIESYIGKIEVQEFIDVGQSSASLEVTDGMVPYSNMIGLPWQLRPKKDMGEKSLPKEIEVDLPALDLEAAEATQEKEVKRKKSYKPRGIYIRRDIELEEYGYTPGCDGCEAAKLGLSHKQHSSACKQRIREAMLQTEEGRDKVERMERRAERFMVKFKEQQDEAEARKRKLSMDEPPEAKVPKGAEGALVEEVSGQEGIPDIEFIKEPPGTAADLLDDGMGEERGVEEQAQVMDISSLQLFSLSKHGLCHPCLRESSWLETQQMLSDDFIEQQQIKLQLGSLSLYDAYGIDQTGRKPVVVEVFSPPRLTAFGHNKGLIAGVALDLRTCDHEGIPWDFTQASRRQAAHLLVDELQPELLVGCPPCGPFSILQGLNQRFADTWDNVQKLAEAKEHLAFCCELYRKQMSRKKYFLHEHPFLATSWNEDPMKQLEELDTVYKVRGDMCQFGMQAEDEHGVGAVKKPSGFMTNSECIAEQLNVLCKNVNNELKVWKRVDFNANKLQLLKKGGPAWRQVVRRVTMDLNTNEVLQDLQDFQQATRSQLHQKLSGQSRDIVTIFYYKDDNSQWHRHVQLIGGKAKQAEIYPDGLLQRILKGLKQQMQKKSPLSSLEFGPVNEEPYFDQTVLDEEDWTTFIDEVSGKALETGKVRAARAEEIDYATRYNVWTLVPTQEAWDVTGAGPIGSRWIDINKGDVEHPNYRSRLVIQEVRHSGVEAIFAATPPLESIRVLLSLQRSGKQGYKVMFTDIRRVYWIVKIERTVYVRLPPEAAEEGYCGRLNKAMYGCRDAARQWEIEITDFFTSQGFTPGLGSPVLYFHSVRDIKISVHGDDITSLGRKDDLLWLKKQLLTRYETKDGGMLGPDEGDVQDAMILNRLVHYGPHETTIEADPRHVQILVKELNLTESKSAPTAGVKRSEQKEEMLTPEESSRFRSLTMRGCYLALDRPDIAFACKELARAMAKPCRSDWNGLKRLVRYLHGAPRLIWKYPEQLAQEHFTMYTDSDDAGCSKTRKSTSCGALMHGSHLLKFYSSTQHVISLSSGESEFYAGVKAGSTLLGAMSMALDFGETKRGRLCFDAAAAKAMLSRKGHGRAKHIDRSFLWLQQRVQNQELELNKVGTRKNIADLGTKHLDRLQVEALLQEMNLEYELNEHRMTLHV</sequence>
<dbReference type="InterPro" id="IPR006073">
    <property type="entry name" value="GTP-bd"/>
</dbReference>
<organism evidence="8 9">
    <name type="scientific">Durusdinium trenchii</name>
    <dbReference type="NCBI Taxonomy" id="1381693"/>
    <lineage>
        <taxon>Eukaryota</taxon>
        <taxon>Sar</taxon>
        <taxon>Alveolata</taxon>
        <taxon>Dinophyceae</taxon>
        <taxon>Suessiales</taxon>
        <taxon>Symbiodiniaceae</taxon>
        <taxon>Durusdinium</taxon>
    </lineage>
</organism>
<name>A0ABP0NJY0_9DINO</name>
<keyword evidence="4" id="KW-0175">Coiled coil</keyword>
<evidence type="ECO:0000256" key="5">
    <source>
        <dbReference type="SAM" id="MobiDB-lite"/>
    </source>
</evidence>
<evidence type="ECO:0000256" key="6">
    <source>
        <dbReference type="SAM" id="Phobius"/>
    </source>
</evidence>
<accession>A0ABP0NJY0</accession>
<keyword evidence="6" id="KW-1133">Transmembrane helix</keyword>
<feature type="region of interest" description="Disordered" evidence="5">
    <location>
        <begin position="2193"/>
        <end position="2213"/>
    </location>
</feature>
<dbReference type="InterPro" id="IPR027417">
    <property type="entry name" value="P-loop_NTPase"/>
</dbReference>
<dbReference type="Proteomes" id="UP001642484">
    <property type="component" value="Unassembled WGS sequence"/>
</dbReference>
<reference evidence="8 9" key="1">
    <citation type="submission" date="2024-02" db="EMBL/GenBank/DDBJ databases">
        <authorList>
            <person name="Chen Y."/>
            <person name="Shah S."/>
            <person name="Dougan E. K."/>
            <person name="Thang M."/>
            <person name="Chan C."/>
        </authorList>
    </citation>
    <scope>NUCLEOTIDE SEQUENCE [LARGE SCALE GENOMIC DNA]</scope>
</reference>
<evidence type="ECO:0000259" key="7">
    <source>
        <dbReference type="PROSITE" id="PS51710"/>
    </source>
</evidence>
<comment type="caution">
    <text evidence="8">The sequence shown here is derived from an EMBL/GenBank/DDBJ whole genome shotgun (WGS) entry which is preliminary data.</text>
</comment>
<feature type="compositionally biased region" description="Gly residues" evidence="5">
    <location>
        <begin position="898"/>
        <end position="907"/>
    </location>
</feature>